<sequence>MVEAVTPATASGFPPILMGFSNLAQPGLFDGLGVHRILHVVDIVDVAGTVELRHEKSISVPELVLHKRAVELLKTETAQLVLDPLQVVAVGVVATWDEAAGRGVEPIGAERTGLPASGGEHLTGNQTQLLTGDVGSKHSLLGREALISQVEDDFFTLDHLERGVACTPLLGHLCHRLFLRLRKQGFLKLTAQALVQQVLGNQKLAFKLIGNGFGLVLCIHLGKTCFGKLTKS</sequence>
<protein>
    <submittedName>
        <fullName evidence="1">Uncharacterized protein</fullName>
    </submittedName>
</protein>
<proteinExistence type="predicted"/>
<evidence type="ECO:0000313" key="1">
    <source>
        <dbReference type="EMBL" id="MPM51401.1"/>
    </source>
</evidence>
<reference evidence="1" key="1">
    <citation type="submission" date="2019-08" db="EMBL/GenBank/DDBJ databases">
        <authorList>
            <person name="Kucharzyk K."/>
            <person name="Murdoch R.W."/>
            <person name="Higgins S."/>
            <person name="Loffler F."/>
        </authorList>
    </citation>
    <scope>NUCLEOTIDE SEQUENCE</scope>
</reference>
<name>A0A645AGI5_9ZZZZ</name>
<comment type="caution">
    <text evidence="1">The sequence shown here is derived from an EMBL/GenBank/DDBJ whole genome shotgun (WGS) entry which is preliminary data.</text>
</comment>
<gene>
    <name evidence="1" type="ORF">SDC9_98149</name>
</gene>
<accession>A0A645AGI5</accession>
<dbReference type="AlphaFoldDB" id="A0A645AGI5"/>
<dbReference type="EMBL" id="VSSQ01013398">
    <property type="protein sequence ID" value="MPM51401.1"/>
    <property type="molecule type" value="Genomic_DNA"/>
</dbReference>
<organism evidence="1">
    <name type="scientific">bioreactor metagenome</name>
    <dbReference type="NCBI Taxonomy" id="1076179"/>
    <lineage>
        <taxon>unclassified sequences</taxon>
        <taxon>metagenomes</taxon>
        <taxon>ecological metagenomes</taxon>
    </lineage>
</organism>